<dbReference type="AlphaFoldDB" id="A0AAE0CQL8"/>
<evidence type="ECO:0000313" key="1">
    <source>
        <dbReference type="EMBL" id="KAK2659847.1"/>
    </source>
</evidence>
<dbReference type="PANTHER" id="PTHR33710">
    <property type="entry name" value="BNAC02G09200D PROTEIN"/>
    <property type="match status" value="1"/>
</dbReference>
<organism evidence="1 2">
    <name type="scientific">Dipteronia dyeriana</name>
    <dbReference type="NCBI Taxonomy" id="168575"/>
    <lineage>
        <taxon>Eukaryota</taxon>
        <taxon>Viridiplantae</taxon>
        <taxon>Streptophyta</taxon>
        <taxon>Embryophyta</taxon>
        <taxon>Tracheophyta</taxon>
        <taxon>Spermatophyta</taxon>
        <taxon>Magnoliopsida</taxon>
        <taxon>eudicotyledons</taxon>
        <taxon>Gunneridae</taxon>
        <taxon>Pentapetalae</taxon>
        <taxon>rosids</taxon>
        <taxon>malvids</taxon>
        <taxon>Sapindales</taxon>
        <taxon>Sapindaceae</taxon>
        <taxon>Hippocastanoideae</taxon>
        <taxon>Acereae</taxon>
        <taxon>Dipteronia</taxon>
    </lineage>
</organism>
<dbReference type="Proteomes" id="UP001280121">
    <property type="component" value="Unassembled WGS sequence"/>
</dbReference>
<comment type="caution">
    <text evidence="1">The sequence shown here is derived from an EMBL/GenBank/DDBJ whole genome shotgun (WGS) entry which is preliminary data.</text>
</comment>
<keyword evidence="2" id="KW-1185">Reference proteome</keyword>
<protein>
    <submittedName>
        <fullName evidence="1">Uncharacterized protein</fullName>
    </submittedName>
</protein>
<dbReference type="PANTHER" id="PTHR33710:SF64">
    <property type="entry name" value="ENDONUCLEASE_EXONUCLEASE_PHOSPHATASE DOMAIN-CONTAINING PROTEIN"/>
    <property type="match status" value="1"/>
</dbReference>
<sequence length="124" mass="14694">MNMAMVVDIPLHGMSYTWTNNRERSSWARLDRFLCTPLFLYWFPSIVQKGFCRSISDHNLILLEVPKEDWGHRPFRIQNVWLEDRVLMKGVHEVWKYCSSANSFGVSIVKKSRAIKNFMKERLG</sequence>
<name>A0AAE0CQL8_9ROSI</name>
<dbReference type="InterPro" id="IPR036691">
    <property type="entry name" value="Endo/exonu/phosph_ase_sf"/>
</dbReference>
<dbReference type="SUPFAM" id="SSF56219">
    <property type="entry name" value="DNase I-like"/>
    <property type="match status" value="1"/>
</dbReference>
<dbReference type="Gene3D" id="3.60.10.10">
    <property type="entry name" value="Endonuclease/exonuclease/phosphatase"/>
    <property type="match status" value="1"/>
</dbReference>
<reference evidence="1" key="1">
    <citation type="journal article" date="2023" name="Plant J.">
        <title>Genome sequences and population genomics provide insights into the demographic history, inbreeding, and mutation load of two 'living fossil' tree species of Dipteronia.</title>
        <authorList>
            <person name="Feng Y."/>
            <person name="Comes H.P."/>
            <person name="Chen J."/>
            <person name="Zhu S."/>
            <person name="Lu R."/>
            <person name="Zhang X."/>
            <person name="Li P."/>
            <person name="Qiu J."/>
            <person name="Olsen K.M."/>
            <person name="Qiu Y."/>
        </authorList>
    </citation>
    <scope>NUCLEOTIDE SEQUENCE</scope>
    <source>
        <strain evidence="1">KIB01</strain>
    </source>
</reference>
<gene>
    <name evidence="1" type="ORF">Ddye_006380</name>
</gene>
<accession>A0AAE0CQL8</accession>
<proteinExistence type="predicted"/>
<evidence type="ECO:0000313" key="2">
    <source>
        <dbReference type="Proteomes" id="UP001280121"/>
    </source>
</evidence>
<dbReference type="EMBL" id="JANJYI010000002">
    <property type="protein sequence ID" value="KAK2659847.1"/>
    <property type="molecule type" value="Genomic_DNA"/>
</dbReference>